<feature type="coiled-coil region" evidence="1">
    <location>
        <begin position="187"/>
        <end position="214"/>
    </location>
</feature>
<dbReference type="Proteomes" id="UP000785679">
    <property type="component" value="Unassembled WGS sequence"/>
</dbReference>
<name>A0A8J8T3B1_HALGN</name>
<feature type="region of interest" description="Disordered" evidence="2">
    <location>
        <begin position="56"/>
        <end position="100"/>
    </location>
</feature>
<keyword evidence="4" id="KW-1185">Reference proteome</keyword>
<feature type="compositionally biased region" description="Acidic residues" evidence="2">
    <location>
        <begin position="88"/>
        <end position="99"/>
    </location>
</feature>
<accession>A0A8J8T3B1</accession>
<dbReference type="AlphaFoldDB" id="A0A8J8T3B1"/>
<sequence>MDPFTKQTLRKLASYEDLDTMITKHLNEPKLQQHPSMKQIKARQKIMKIRLIAVQNREQKKNTKSFYPSRSDSANGQGDGRTTRCPDSDDEVQEEPLEVDDGKRDKIFSKHFLRSITNQNWRKVALIQKMGEDRLIRAELSTKVLKPSKFSDTFQLQQTAATPQKGPVSIDTGTNKLQADKIFNFMIKKKEAQLSSAEKQAAAVEAELDQDQDKPKGMSALARRIISFEIDKQKARKDALNAFNDLTPASVTASSGDLKGKLSQFFKQPQALAPKSRNTEEGPTRSINMMEKRLNKTASDGRLLKLASSSSLVDINTKVKKATETPSYLRPTTSFANQSVIRRKKVVKENPYKEPKLELFNDIKNETDPLTAHQPSTYQVLKHLPKSPPPNFQEIMKKQAIEDAKKPPLFFLNESLRTMTDSWYNPASEKRKEEVAYLLQKARYYELGPNPPRMRIEDVIKKVDNLQNDLRKREARTQMDIQELSLKFTESITKAWDKKPPLKKPPLHNNFV</sequence>
<organism evidence="3 4">
    <name type="scientific">Halteria grandinella</name>
    <dbReference type="NCBI Taxonomy" id="5974"/>
    <lineage>
        <taxon>Eukaryota</taxon>
        <taxon>Sar</taxon>
        <taxon>Alveolata</taxon>
        <taxon>Ciliophora</taxon>
        <taxon>Intramacronucleata</taxon>
        <taxon>Spirotrichea</taxon>
        <taxon>Stichotrichia</taxon>
        <taxon>Sporadotrichida</taxon>
        <taxon>Halteriidae</taxon>
        <taxon>Halteria</taxon>
    </lineage>
</organism>
<protein>
    <submittedName>
        <fullName evidence="3">Uncharacterized protein</fullName>
    </submittedName>
</protein>
<comment type="caution">
    <text evidence="3">The sequence shown here is derived from an EMBL/GenBank/DDBJ whole genome shotgun (WGS) entry which is preliminary data.</text>
</comment>
<evidence type="ECO:0000256" key="2">
    <source>
        <dbReference type="SAM" id="MobiDB-lite"/>
    </source>
</evidence>
<feature type="compositionally biased region" description="Polar residues" evidence="2">
    <location>
        <begin position="64"/>
        <end position="76"/>
    </location>
</feature>
<gene>
    <name evidence="3" type="ORF">FGO68_gene23</name>
</gene>
<keyword evidence="1" id="KW-0175">Coiled coil</keyword>
<proteinExistence type="predicted"/>
<evidence type="ECO:0000313" key="3">
    <source>
        <dbReference type="EMBL" id="TNV79986.1"/>
    </source>
</evidence>
<dbReference type="EMBL" id="RRYP01008134">
    <property type="protein sequence ID" value="TNV79986.1"/>
    <property type="molecule type" value="Genomic_DNA"/>
</dbReference>
<evidence type="ECO:0000256" key="1">
    <source>
        <dbReference type="SAM" id="Coils"/>
    </source>
</evidence>
<reference evidence="3" key="1">
    <citation type="submission" date="2019-06" db="EMBL/GenBank/DDBJ databases">
        <authorList>
            <person name="Zheng W."/>
        </authorList>
    </citation>
    <scope>NUCLEOTIDE SEQUENCE</scope>
    <source>
        <strain evidence="3">QDHG01</strain>
    </source>
</reference>
<evidence type="ECO:0000313" key="4">
    <source>
        <dbReference type="Proteomes" id="UP000785679"/>
    </source>
</evidence>